<feature type="compositionally biased region" description="Acidic residues" evidence="1">
    <location>
        <begin position="139"/>
        <end position="154"/>
    </location>
</feature>
<feature type="compositionally biased region" description="Basic and acidic residues" evidence="1">
    <location>
        <begin position="181"/>
        <end position="215"/>
    </location>
</feature>
<keyword evidence="3" id="KW-1185">Reference proteome</keyword>
<name>A0ABQ5BH47_9ASTR</name>
<feature type="compositionally biased region" description="Basic and acidic residues" evidence="1">
    <location>
        <begin position="453"/>
        <end position="485"/>
    </location>
</feature>
<feature type="compositionally biased region" description="Basic residues" evidence="1">
    <location>
        <begin position="401"/>
        <end position="412"/>
    </location>
</feature>
<feature type="compositionally biased region" description="Basic and acidic residues" evidence="1">
    <location>
        <begin position="390"/>
        <end position="400"/>
    </location>
</feature>
<evidence type="ECO:0000313" key="3">
    <source>
        <dbReference type="Proteomes" id="UP001151760"/>
    </source>
</evidence>
<feature type="compositionally biased region" description="Acidic residues" evidence="1">
    <location>
        <begin position="312"/>
        <end position="324"/>
    </location>
</feature>
<reference evidence="2" key="2">
    <citation type="submission" date="2022-01" db="EMBL/GenBank/DDBJ databases">
        <authorList>
            <person name="Yamashiro T."/>
            <person name="Shiraishi A."/>
            <person name="Satake H."/>
            <person name="Nakayama K."/>
        </authorList>
    </citation>
    <scope>NUCLEOTIDE SEQUENCE</scope>
</reference>
<feature type="region of interest" description="Disordered" evidence="1">
    <location>
        <begin position="113"/>
        <end position="246"/>
    </location>
</feature>
<feature type="region of interest" description="Disordered" evidence="1">
    <location>
        <begin position="390"/>
        <end position="413"/>
    </location>
</feature>
<feature type="compositionally biased region" description="Basic and acidic residues" evidence="1">
    <location>
        <begin position="155"/>
        <end position="167"/>
    </location>
</feature>
<gene>
    <name evidence="2" type="ORF">Tco_0859988</name>
</gene>
<feature type="compositionally biased region" description="Pro residues" evidence="1">
    <location>
        <begin position="1"/>
        <end position="10"/>
    </location>
</feature>
<protein>
    <submittedName>
        <fullName evidence="2">Uncharacterized protein</fullName>
    </submittedName>
</protein>
<feature type="region of interest" description="Disordered" evidence="1">
    <location>
        <begin position="453"/>
        <end position="510"/>
    </location>
</feature>
<feature type="compositionally biased region" description="Basic residues" evidence="1">
    <location>
        <begin position="486"/>
        <end position="502"/>
    </location>
</feature>
<feature type="compositionally biased region" description="Basic and acidic residues" evidence="1">
    <location>
        <begin position="264"/>
        <end position="284"/>
    </location>
</feature>
<feature type="region of interest" description="Disordered" evidence="1">
    <location>
        <begin position="1"/>
        <end position="41"/>
    </location>
</feature>
<feature type="region of interest" description="Disordered" evidence="1">
    <location>
        <begin position="261"/>
        <end position="361"/>
    </location>
</feature>
<evidence type="ECO:0000256" key="1">
    <source>
        <dbReference type="SAM" id="MobiDB-lite"/>
    </source>
</evidence>
<sequence length="561" mass="63921">MKSDPSPRPLPTTHIPDSIPEVSGGNQGGQSSSDRSLSGNEGGMTLQSVYDLCISLCTQVTDQAKEIKHLKAQIKKLKKKAKPVITHHRAWMKSVSLKQRLAGKKTLKANWMQKESVSKQGRKSAKAEPSVHTNPLFDELPDDTMDYMDTEDAQDVGRTRNGVNEEKEGTEDAVSTEDVVSTDKEKVSTDRSKVSTDRSRDSTDKEKEGTDKEKVSTVSLDEGTDDRTEARSATPITPTTTPTMFGDDETIAQVLLNMSQAKAVSREKEKGVELKDVEETERQRPTSTRSLLTLKPLPKIDPKDKGKKKIEEEDESETESEGIPEAEKKFKQLARDEEMARKLQEDWETEEERKRLAEEEATKTALSDEYDFIQARIEADRLLALRLQDEERERERERAVHCGRKSKHVGNKKHSDLKIKTFEEIQTMYEKVKRFDKSFTAVRSTKDEIRIKEMNEGVKDTDQKRLKEEDTEKVPAKQDVKEQSTKKRKGGHIKMIARKKKRPQSDVDSDDEHRKCLKIVTFKGIIDSEIMEKKSFIAKLNKVSSPDGNYLSYYIQSQWEL</sequence>
<feature type="compositionally biased region" description="Basic and acidic residues" evidence="1">
    <location>
        <begin position="325"/>
        <end position="361"/>
    </location>
</feature>
<accession>A0ABQ5BH47</accession>
<dbReference type="Proteomes" id="UP001151760">
    <property type="component" value="Unassembled WGS sequence"/>
</dbReference>
<dbReference type="EMBL" id="BQNB010013189">
    <property type="protein sequence ID" value="GJT12946.1"/>
    <property type="molecule type" value="Genomic_DNA"/>
</dbReference>
<proteinExistence type="predicted"/>
<comment type="caution">
    <text evidence="2">The sequence shown here is derived from an EMBL/GenBank/DDBJ whole genome shotgun (WGS) entry which is preliminary data.</text>
</comment>
<organism evidence="2 3">
    <name type="scientific">Tanacetum coccineum</name>
    <dbReference type="NCBI Taxonomy" id="301880"/>
    <lineage>
        <taxon>Eukaryota</taxon>
        <taxon>Viridiplantae</taxon>
        <taxon>Streptophyta</taxon>
        <taxon>Embryophyta</taxon>
        <taxon>Tracheophyta</taxon>
        <taxon>Spermatophyta</taxon>
        <taxon>Magnoliopsida</taxon>
        <taxon>eudicotyledons</taxon>
        <taxon>Gunneridae</taxon>
        <taxon>Pentapetalae</taxon>
        <taxon>asterids</taxon>
        <taxon>campanulids</taxon>
        <taxon>Asterales</taxon>
        <taxon>Asteraceae</taxon>
        <taxon>Asteroideae</taxon>
        <taxon>Anthemideae</taxon>
        <taxon>Anthemidinae</taxon>
        <taxon>Tanacetum</taxon>
    </lineage>
</organism>
<feature type="compositionally biased region" description="Low complexity" evidence="1">
    <location>
        <begin position="234"/>
        <end position="243"/>
    </location>
</feature>
<evidence type="ECO:0000313" key="2">
    <source>
        <dbReference type="EMBL" id="GJT12946.1"/>
    </source>
</evidence>
<reference evidence="2" key="1">
    <citation type="journal article" date="2022" name="Int. J. Mol. Sci.">
        <title>Draft Genome of Tanacetum Coccineum: Genomic Comparison of Closely Related Tanacetum-Family Plants.</title>
        <authorList>
            <person name="Yamashiro T."/>
            <person name="Shiraishi A."/>
            <person name="Nakayama K."/>
            <person name="Satake H."/>
        </authorList>
    </citation>
    <scope>NUCLEOTIDE SEQUENCE</scope>
</reference>